<accession>A0A0B6Z2V3</accession>
<proteinExistence type="predicted"/>
<gene>
    <name evidence="1" type="primary">ORF43915</name>
</gene>
<dbReference type="AlphaFoldDB" id="A0A0B6Z2V3"/>
<protein>
    <submittedName>
        <fullName evidence="1">Uncharacterized protein</fullName>
    </submittedName>
</protein>
<feature type="non-terminal residue" evidence="1">
    <location>
        <position position="166"/>
    </location>
</feature>
<organism evidence="1">
    <name type="scientific">Arion vulgaris</name>
    <dbReference type="NCBI Taxonomy" id="1028688"/>
    <lineage>
        <taxon>Eukaryota</taxon>
        <taxon>Metazoa</taxon>
        <taxon>Spiralia</taxon>
        <taxon>Lophotrochozoa</taxon>
        <taxon>Mollusca</taxon>
        <taxon>Gastropoda</taxon>
        <taxon>Heterobranchia</taxon>
        <taxon>Euthyneura</taxon>
        <taxon>Panpulmonata</taxon>
        <taxon>Eupulmonata</taxon>
        <taxon>Stylommatophora</taxon>
        <taxon>Helicina</taxon>
        <taxon>Arionoidea</taxon>
        <taxon>Arionidae</taxon>
        <taxon>Arion</taxon>
    </lineage>
</organism>
<reference evidence="1" key="1">
    <citation type="submission" date="2014-12" db="EMBL/GenBank/DDBJ databases">
        <title>Insight into the proteome of Arion vulgaris.</title>
        <authorList>
            <person name="Aradska J."/>
            <person name="Bulat T."/>
            <person name="Smidak R."/>
            <person name="Sarate P."/>
            <person name="Gangsoo J."/>
            <person name="Sialana F."/>
            <person name="Bilban M."/>
            <person name="Lubec G."/>
        </authorList>
    </citation>
    <scope>NUCLEOTIDE SEQUENCE</scope>
    <source>
        <tissue evidence="1">Skin</tissue>
    </source>
</reference>
<dbReference type="EMBL" id="HACG01015140">
    <property type="protein sequence ID" value="CEK62005.1"/>
    <property type="molecule type" value="Transcribed_RNA"/>
</dbReference>
<evidence type="ECO:0000313" key="1">
    <source>
        <dbReference type="EMBL" id="CEK62005.1"/>
    </source>
</evidence>
<feature type="non-terminal residue" evidence="1">
    <location>
        <position position="1"/>
    </location>
</feature>
<name>A0A0B6Z2V3_9EUPU</name>
<sequence length="166" mass="18444">APTDYADWFEKTADDKITLQALQLSTATERFTNGCSSTRFFVRLNCMFTTLNMEAGEVSSTTTVASNVSIAKLRSALDICQEHLPLLLDLGDVSHTMTMEYDFPYHCPSITSMSGTGSSPMSENVGYVLFQECLWMNTILCRIRQEINDLQINLIGGSVALPQRLL</sequence>